<dbReference type="RefSeq" id="WP_071140948.1">
    <property type="nucleotide sequence ID" value="NZ_CP035282.1"/>
</dbReference>
<sequence length="64" mass="7748">MDSTLLTSKEKNYEDKTIETLEEKVRILEDQLKSIDKDLKERVSYIEYFLDRKTRGFFSRIKGR</sequence>
<evidence type="ECO:0000256" key="1">
    <source>
        <dbReference type="SAM" id="Coils"/>
    </source>
</evidence>
<evidence type="ECO:0000313" key="3">
    <source>
        <dbReference type="Proteomes" id="UP000287969"/>
    </source>
</evidence>
<dbReference type="Proteomes" id="UP000287969">
    <property type="component" value="Chromosome"/>
</dbReference>
<keyword evidence="3" id="KW-1185">Reference proteome</keyword>
<keyword evidence="1" id="KW-0175">Coiled coil</keyword>
<feature type="coiled-coil region" evidence="1">
    <location>
        <begin position="11"/>
        <end position="38"/>
    </location>
</feature>
<protein>
    <submittedName>
        <fullName evidence="2">Uncharacterized protein</fullName>
    </submittedName>
</protein>
<dbReference type="KEGG" id="spoa:EQM13_12120"/>
<proteinExistence type="predicted"/>
<reference evidence="3" key="1">
    <citation type="submission" date="2019-01" db="EMBL/GenBank/DDBJ databases">
        <title>Draft genomes of a novel of Sporanaerobacter strains.</title>
        <authorList>
            <person name="Ma S."/>
        </authorList>
    </citation>
    <scope>NUCLEOTIDE SEQUENCE [LARGE SCALE GENOMIC DNA]</scope>
    <source>
        <strain evidence="3">NJN-17</strain>
    </source>
</reference>
<dbReference type="AlphaFoldDB" id="A0A410QEL7"/>
<dbReference type="EMBL" id="CP035282">
    <property type="protein sequence ID" value="QAT62278.1"/>
    <property type="molecule type" value="Genomic_DNA"/>
</dbReference>
<accession>A0A410QEL7</accession>
<name>A0A410QEL7_9FIRM</name>
<organism evidence="2 3">
    <name type="scientific">Acidilutibacter cellobiosedens</name>
    <dbReference type="NCBI Taxonomy" id="2507161"/>
    <lineage>
        <taxon>Bacteria</taxon>
        <taxon>Bacillati</taxon>
        <taxon>Bacillota</taxon>
        <taxon>Tissierellia</taxon>
        <taxon>Tissierellales</taxon>
        <taxon>Acidilutibacteraceae</taxon>
        <taxon>Acidilutibacter</taxon>
    </lineage>
</organism>
<evidence type="ECO:0000313" key="2">
    <source>
        <dbReference type="EMBL" id="QAT62278.1"/>
    </source>
</evidence>
<gene>
    <name evidence="2" type="ORF">EQM13_12120</name>
</gene>